<keyword evidence="3 7" id="KW-0812">Transmembrane</keyword>
<feature type="transmembrane region" description="Helical" evidence="7">
    <location>
        <begin position="178"/>
        <end position="197"/>
    </location>
</feature>
<comment type="caution">
    <text evidence="8">The sequence shown here is derived from an EMBL/GenBank/DDBJ whole genome shotgun (WGS) entry which is preliminary data.</text>
</comment>
<organism evidence="8 9">
    <name type="scientific">Citrobacter portucalensis</name>
    <dbReference type="NCBI Taxonomy" id="1639133"/>
    <lineage>
        <taxon>Bacteria</taxon>
        <taxon>Pseudomonadati</taxon>
        <taxon>Pseudomonadota</taxon>
        <taxon>Gammaproteobacteria</taxon>
        <taxon>Enterobacterales</taxon>
        <taxon>Enterobacteriaceae</taxon>
        <taxon>Citrobacter</taxon>
        <taxon>Citrobacter freundii complex</taxon>
    </lineage>
</organism>
<keyword evidence="4 7" id="KW-1133">Transmembrane helix</keyword>
<evidence type="ECO:0000256" key="7">
    <source>
        <dbReference type="SAM" id="Phobius"/>
    </source>
</evidence>
<comment type="subcellular location">
    <subcellularLocation>
        <location evidence="1">Cell membrane</location>
        <topology evidence="1">Multi-pass membrane protein</topology>
    </subcellularLocation>
</comment>
<feature type="transmembrane region" description="Helical" evidence="7">
    <location>
        <begin position="388"/>
        <end position="408"/>
    </location>
</feature>
<sequence length="422" mass="46504">MSIIKNSIWNLMGYVIPSLVAIPALGYLARELGPELFGIYTIAIAVVGYAGIFDMGLTRAITREIAIYRHNIAERKKIVASATMFLLALSTLGGCAVLIFSASIVHFLNISPADFVDINNSFKLLALSIPLFLLNQLWIAILEGDEKFKVVNIQKSFSSTFIAGMPALFVMFNGTLFSAIAGLVVSRVISLVIAFILVRKEIVQSGMRLDLVTFKRLIFFGGWITVSNIISPAMVYFDRFIISNMLGAKHVAYYSGPSEAIARLAILPAAVGRAIFPKLSCVVHKDELKKNITISWLLMFAVCAPIVILGIVFAEKILNLWLGASYSTHSKNILIILLVGFLFNALAQVPFTAIQSAGKAKITALLHCFEIVPYFILLYFLVQHYGLIGVAFAWSIRVIVDCAILTLINQVILKRQLRTDFS</sequence>
<dbReference type="EMBL" id="JAKIHV010000009">
    <property type="protein sequence ID" value="MDE9624490.1"/>
    <property type="molecule type" value="Genomic_DNA"/>
</dbReference>
<keyword evidence="5 7" id="KW-0472">Membrane</keyword>
<feature type="transmembrane region" description="Helical" evidence="7">
    <location>
        <begin position="296"/>
        <end position="313"/>
    </location>
</feature>
<evidence type="ECO:0000256" key="3">
    <source>
        <dbReference type="ARBA" id="ARBA00022692"/>
    </source>
</evidence>
<evidence type="ECO:0000256" key="2">
    <source>
        <dbReference type="ARBA" id="ARBA00022475"/>
    </source>
</evidence>
<evidence type="ECO:0000313" key="8">
    <source>
        <dbReference type="EMBL" id="MDE9624490.1"/>
    </source>
</evidence>
<feature type="transmembrane region" description="Helical" evidence="7">
    <location>
        <begin position="364"/>
        <end position="382"/>
    </location>
</feature>
<dbReference type="PANTHER" id="PTHR30250">
    <property type="entry name" value="PST FAMILY PREDICTED COLANIC ACID TRANSPORTER"/>
    <property type="match status" value="1"/>
</dbReference>
<gene>
    <name evidence="8" type="ORF">L2102_14280</name>
</gene>
<evidence type="ECO:0000313" key="9">
    <source>
        <dbReference type="Proteomes" id="UP001147046"/>
    </source>
</evidence>
<reference evidence="8" key="1">
    <citation type="submission" date="2022-01" db="EMBL/GenBank/DDBJ databases">
        <title>Genetic Characterization of Carbapenem-resistant Citrobacter spp. from China: a multicenter study.</title>
        <authorList>
            <person name="Ye L."/>
        </authorList>
    </citation>
    <scope>NUCLEOTIDE SEQUENCE</scope>
    <source>
        <strain evidence="8">IR5464</strain>
    </source>
</reference>
<dbReference type="InterPro" id="IPR002797">
    <property type="entry name" value="Polysacc_synth"/>
</dbReference>
<feature type="transmembrane region" description="Helical" evidence="7">
    <location>
        <begin position="12"/>
        <end position="30"/>
    </location>
</feature>
<feature type="transmembrane region" description="Helical" evidence="7">
    <location>
        <begin position="156"/>
        <end position="172"/>
    </location>
</feature>
<dbReference type="AlphaFoldDB" id="A0AAJ1JPB9"/>
<dbReference type="GO" id="GO:0005886">
    <property type="term" value="C:plasma membrane"/>
    <property type="evidence" value="ECO:0007669"/>
    <property type="project" value="UniProtKB-SubCell"/>
</dbReference>
<proteinExistence type="predicted"/>
<dbReference type="InterPro" id="IPR050833">
    <property type="entry name" value="Poly_Biosynth_Transport"/>
</dbReference>
<keyword evidence="2" id="KW-1003">Cell membrane</keyword>
<evidence type="ECO:0000256" key="6">
    <source>
        <dbReference type="ARBA" id="ARBA00049738"/>
    </source>
</evidence>
<dbReference type="Proteomes" id="UP001147046">
    <property type="component" value="Unassembled WGS sequence"/>
</dbReference>
<name>A0AAJ1JPB9_9ENTR</name>
<evidence type="ECO:0000256" key="4">
    <source>
        <dbReference type="ARBA" id="ARBA00022989"/>
    </source>
</evidence>
<evidence type="ECO:0000256" key="1">
    <source>
        <dbReference type="ARBA" id="ARBA00004651"/>
    </source>
</evidence>
<feature type="transmembrane region" description="Helical" evidence="7">
    <location>
        <begin position="124"/>
        <end position="144"/>
    </location>
</feature>
<feature type="transmembrane region" description="Helical" evidence="7">
    <location>
        <begin position="260"/>
        <end position="276"/>
    </location>
</feature>
<protein>
    <recommendedName>
        <fullName evidence="6">Putative O-antigen transporter</fullName>
    </recommendedName>
</protein>
<feature type="transmembrane region" description="Helical" evidence="7">
    <location>
        <begin position="333"/>
        <end position="352"/>
    </location>
</feature>
<feature type="transmembrane region" description="Helical" evidence="7">
    <location>
        <begin position="36"/>
        <end position="57"/>
    </location>
</feature>
<feature type="transmembrane region" description="Helical" evidence="7">
    <location>
        <begin position="217"/>
        <end position="237"/>
    </location>
</feature>
<accession>A0AAJ1JPB9</accession>
<dbReference type="CDD" id="cd13128">
    <property type="entry name" value="MATE_Wzx_like"/>
    <property type="match status" value="1"/>
</dbReference>
<dbReference type="PANTHER" id="PTHR30250:SF11">
    <property type="entry name" value="O-ANTIGEN TRANSPORTER-RELATED"/>
    <property type="match status" value="1"/>
</dbReference>
<dbReference type="RefSeq" id="WP_193134184.1">
    <property type="nucleotide sequence ID" value="NZ_JAKIHV010000009.1"/>
</dbReference>
<dbReference type="Pfam" id="PF01943">
    <property type="entry name" value="Polysacc_synt"/>
    <property type="match status" value="1"/>
</dbReference>
<evidence type="ECO:0000256" key="5">
    <source>
        <dbReference type="ARBA" id="ARBA00023136"/>
    </source>
</evidence>
<feature type="transmembrane region" description="Helical" evidence="7">
    <location>
        <begin position="78"/>
        <end position="104"/>
    </location>
</feature>